<dbReference type="EMBL" id="JGZR01000003">
    <property type="protein sequence ID" value="KFJ04681.1"/>
    <property type="molecule type" value="Genomic_DNA"/>
</dbReference>
<gene>
    <name evidence="1" type="ORF">BISU_0692</name>
</gene>
<dbReference type="AlphaFoldDB" id="A0A087EA80"/>
<organism evidence="1 2">
    <name type="scientific">Bifidobacterium subtile</name>
    <dbReference type="NCBI Taxonomy" id="77635"/>
    <lineage>
        <taxon>Bacteria</taxon>
        <taxon>Bacillati</taxon>
        <taxon>Actinomycetota</taxon>
        <taxon>Actinomycetes</taxon>
        <taxon>Bifidobacteriales</taxon>
        <taxon>Bifidobacteriaceae</taxon>
        <taxon>Bifidobacterium</taxon>
    </lineage>
</organism>
<dbReference type="RefSeq" id="WP_024462711.1">
    <property type="nucleotide sequence ID" value="NZ_CP062939.1"/>
</dbReference>
<accession>A0A087EA80</accession>
<evidence type="ECO:0000313" key="2">
    <source>
        <dbReference type="Proteomes" id="UP000029055"/>
    </source>
</evidence>
<sequence>MTAPIRERAEAMLEASREDSRVSLTDLGRSNAWRSKLSSKGVLQLMDRSDTAAFVVSVDAMNDLLDSLDEYEAQLETASVRDMLEARKNRTDIKSGNGLRDAAAASFDARIDGLLDIAGSKATR</sequence>
<dbReference type="eggNOG" id="ENOG5031Z3P">
    <property type="taxonomic scope" value="Bacteria"/>
</dbReference>
<reference evidence="1 2" key="1">
    <citation type="submission" date="2014-03" db="EMBL/GenBank/DDBJ databases">
        <title>Genomics of Bifidobacteria.</title>
        <authorList>
            <person name="Ventura M."/>
            <person name="Milani C."/>
            <person name="Lugli G.A."/>
        </authorList>
    </citation>
    <scope>NUCLEOTIDE SEQUENCE [LARGE SCALE GENOMIC DNA]</scope>
    <source>
        <strain evidence="1 2">LMG 11597</strain>
    </source>
</reference>
<comment type="caution">
    <text evidence="1">The sequence shown here is derived from an EMBL/GenBank/DDBJ whole genome shotgun (WGS) entry which is preliminary data.</text>
</comment>
<dbReference type="Proteomes" id="UP000029055">
    <property type="component" value="Unassembled WGS sequence"/>
</dbReference>
<protein>
    <submittedName>
        <fullName evidence="1">Uncharacterized protein</fullName>
    </submittedName>
</protein>
<name>A0A087EA80_9BIFI</name>
<dbReference type="OrthoDB" id="3232849at2"/>
<dbReference type="STRING" id="77635.BISU_0692"/>
<evidence type="ECO:0000313" key="1">
    <source>
        <dbReference type="EMBL" id="KFJ04681.1"/>
    </source>
</evidence>
<proteinExistence type="predicted"/>
<keyword evidence="2" id="KW-1185">Reference proteome</keyword>